<sequence length="184" mass="22188">MVSKQEYRLVNAYDKLKVENAHRYQEQLLKLKTEVKPKDYQGIAMDGYIIFEGDYNPNAIVTYKVPRKIDYEFDKFPMEIREEIQRLQAKYNLTKKQLKELRSQIQELDLKWDKQNKTLIKIINGIKEKEKNDKKLEYFDKLYSKFFESLSDDLASYDLETKLEIKKKLIKLVQLIEDTIKNYL</sequence>
<evidence type="ECO:0000313" key="3">
    <source>
        <dbReference type="Proteomes" id="UP000315343"/>
    </source>
</evidence>
<feature type="coiled-coil region" evidence="1">
    <location>
        <begin position="84"/>
        <end position="118"/>
    </location>
</feature>
<dbReference type="AlphaFoldDB" id="A0A562JIA4"/>
<evidence type="ECO:0000313" key="2">
    <source>
        <dbReference type="EMBL" id="TWH82574.1"/>
    </source>
</evidence>
<gene>
    <name evidence="2" type="ORF">LY60_00875</name>
</gene>
<protein>
    <submittedName>
        <fullName evidence="2">Uncharacterized protein</fullName>
    </submittedName>
</protein>
<reference evidence="2 3" key="1">
    <citation type="submission" date="2019-07" db="EMBL/GenBank/DDBJ databases">
        <title>Genomic Encyclopedia of Type Strains, Phase I: the one thousand microbial genomes (KMG-I) project.</title>
        <authorList>
            <person name="Kyrpides N."/>
        </authorList>
    </citation>
    <scope>NUCLEOTIDE SEQUENCE [LARGE SCALE GENOMIC DNA]</scope>
    <source>
        <strain evidence="2 3">DSM 13558</strain>
    </source>
</reference>
<keyword evidence="3" id="KW-1185">Reference proteome</keyword>
<keyword evidence="1" id="KW-0175">Coiled coil</keyword>
<comment type="caution">
    <text evidence="2">The sequence shown here is derived from an EMBL/GenBank/DDBJ whole genome shotgun (WGS) entry which is preliminary data.</text>
</comment>
<name>A0A562JIA4_9FIRM</name>
<dbReference type="Proteomes" id="UP000315343">
    <property type="component" value="Unassembled WGS sequence"/>
</dbReference>
<evidence type="ECO:0000256" key="1">
    <source>
        <dbReference type="SAM" id="Coils"/>
    </source>
</evidence>
<proteinExistence type="predicted"/>
<dbReference type="RefSeq" id="WP_145080443.1">
    <property type="nucleotide sequence ID" value="NZ_VLKH01000002.1"/>
</dbReference>
<accession>A0A562JIA4</accession>
<dbReference type="EMBL" id="VLKH01000002">
    <property type="protein sequence ID" value="TWH82574.1"/>
    <property type="molecule type" value="Genomic_DNA"/>
</dbReference>
<organism evidence="2 3">
    <name type="scientific">Sedimentibacter saalensis</name>
    <dbReference type="NCBI Taxonomy" id="130788"/>
    <lineage>
        <taxon>Bacteria</taxon>
        <taxon>Bacillati</taxon>
        <taxon>Bacillota</taxon>
        <taxon>Tissierellia</taxon>
        <taxon>Sedimentibacter</taxon>
    </lineage>
</organism>